<accession>A0A371B196</accession>
<proteinExistence type="predicted"/>
<reference evidence="3" key="1">
    <citation type="submission" date="2018-08" db="EMBL/GenBank/DDBJ databases">
        <authorList>
            <person name="Kim S.-J."/>
            <person name="Jung G.-Y."/>
        </authorList>
    </citation>
    <scope>NUCLEOTIDE SEQUENCE [LARGE SCALE GENOMIC DNA]</scope>
    <source>
        <strain evidence="3">GY_H</strain>
    </source>
</reference>
<sequence>MHAGKIQPFQRRPDNRLLHVNHAARAGTRIPAKAAPVEQYSNSLLRNPCDGRPHASDPRFCRMSLATLARSPVTREAPPAPQGAPRIARVEIVRDMAAARPHWLALQHAACFMTPYQAFDFLDLWQRHIGAGGGVEPCIVIGFDAGNAPLFLLPLGRHAAAGLKTIEFLGGKHSNFNMGLWRADVLASITADDLRDVFAHLSGEADVISLGNQPLMWAGRDNPLALLPHQPSPSFGFSGPLQRDFDALFDERTSAVGRRKMRKKERTLAGFGDVTFARAASDAEIRRVAEDFYTQKSARMRSIGLPDVFAAQDVRDFVTAGALTPTPAGSRLIELYTLSVGDTIVATMGGVCADGRFSAMFSSIIHDRFKTESPGEQLLVRVVRDCCERGLHTFDLGVGEASYKSLFCDADPMFDSDWPLTFKGRAFALAHRGFAAAKRAVKQNPALWSVIVAARRIKARLTNKAAAS</sequence>
<dbReference type="SUPFAM" id="SSF55729">
    <property type="entry name" value="Acyl-CoA N-acyltransferases (Nat)"/>
    <property type="match status" value="1"/>
</dbReference>
<dbReference type="InterPro" id="IPR038740">
    <property type="entry name" value="BioF2-like_GNAT_dom"/>
</dbReference>
<evidence type="ECO:0000313" key="3">
    <source>
        <dbReference type="Proteomes" id="UP000263993"/>
    </source>
</evidence>
<comment type="caution">
    <text evidence="2">The sequence shown here is derived from an EMBL/GenBank/DDBJ whole genome shotgun (WGS) entry which is preliminary data.</text>
</comment>
<keyword evidence="3" id="KW-1185">Reference proteome</keyword>
<dbReference type="AlphaFoldDB" id="A0A371B196"/>
<organism evidence="2 3">
    <name type="scientific">Undibacter mobilis</name>
    <dbReference type="NCBI Taxonomy" id="2292256"/>
    <lineage>
        <taxon>Bacteria</taxon>
        <taxon>Pseudomonadati</taxon>
        <taxon>Pseudomonadota</taxon>
        <taxon>Alphaproteobacteria</taxon>
        <taxon>Hyphomicrobiales</taxon>
        <taxon>Nitrobacteraceae</taxon>
        <taxon>Undibacter</taxon>
    </lineage>
</organism>
<dbReference type="Gene3D" id="3.40.630.30">
    <property type="match status" value="1"/>
</dbReference>
<evidence type="ECO:0000259" key="1">
    <source>
        <dbReference type="Pfam" id="PF13480"/>
    </source>
</evidence>
<feature type="domain" description="BioF2-like acetyltransferase" evidence="1">
    <location>
        <begin position="258"/>
        <end position="405"/>
    </location>
</feature>
<protein>
    <submittedName>
        <fullName evidence="2">GNAT family N-acetyltransferase</fullName>
    </submittedName>
</protein>
<evidence type="ECO:0000313" key="2">
    <source>
        <dbReference type="EMBL" id="RDV01328.1"/>
    </source>
</evidence>
<keyword evidence="2" id="KW-0808">Transferase</keyword>
<dbReference type="EMBL" id="QRGO01000003">
    <property type="protein sequence ID" value="RDV01328.1"/>
    <property type="molecule type" value="Genomic_DNA"/>
</dbReference>
<dbReference type="Pfam" id="PF13480">
    <property type="entry name" value="Acetyltransf_6"/>
    <property type="match status" value="1"/>
</dbReference>
<dbReference type="InterPro" id="IPR016181">
    <property type="entry name" value="Acyl_CoA_acyltransferase"/>
</dbReference>
<dbReference type="Proteomes" id="UP000263993">
    <property type="component" value="Unassembled WGS sequence"/>
</dbReference>
<dbReference type="GO" id="GO:0016740">
    <property type="term" value="F:transferase activity"/>
    <property type="evidence" value="ECO:0007669"/>
    <property type="project" value="UniProtKB-KW"/>
</dbReference>
<name>A0A371B196_9BRAD</name>
<gene>
    <name evidence="2" type="ORF">DXH78_19070</name>
</gene>